<feature type="compositionally biased region" description="Polar residues" evidence="1">
    <location>
        <begin position="60"/>
        <end position="81"/>
    </location>
</feature>
<protein>
    <submittedName>
        <fullName evidence="2">Uncharacterized protein</fullName>
    </submittedName>
</protein>
<dbReference type="EMBL" id="JAHFYH010000018">
    <property type="protein sequence ID" value="KAH0224586.1"/>
    <property type="molecule type" value="Genomic_DNA"/>
</dbReference>
<feature type="non-terminal residue" evidence="2">
    <location>
        <position position="148"/>
    </location>
</feature>
<feature type="compositionally biased region" description="Pro residues" evidence="1">
    <location>
        <begin position="88"/>
        <end position="98"/>
    </location>
</feature>
<accession>A0A9P8K779</accession>
<proteinExistence type="predicted"/>
<feature type="compositionally biased region" description="Low complexity" evidence="1">
    <location>
        <begin position="31"/>
        <end position="50"/>
    </location>
</feature>
<gene>
    <name evidence="2" type="ORF">KCV03_g3476</name>
</gene>
<feature type="compositionally biased region" description="Pro residues" evidence="1">
    <location>
        <begin position="110"/>
        <end position="129"/>
    </location>
</feature>
<sequence>MNDELTFLSAMFSASIFIVEADLHDKPATHNTNNNSNNNNENSSNSNNSNNRKDPISGADTATNTKGNQSNEAPVKTNSFHSFLFNPIPKPEPVPEPPTSETVDDALGPKPEPIPRPPTPTPDPYPPSAPISWKVLWASLSAPTNPSV</sequence>
<dbReference type="Proteomes" id="UP000767238">
    <property type="component" value="Unassembled WGS sequence"/>
</dbReference>
<reference evidence="2" key="2">
    <citation type="submission" date="2021-08" db="EMBL/GenBank/DDBJ databases">
        <authorList>
            <person name="Gostincar C."/>
            <person name="Sun X."/>
            <person name="Song Z."/>
            <person name="Gunde-Cimerman N."/>
        </authorList>
    </citation>
    <scope>NUCLEOTIDE SEQUENCE</scope>
    <source>
        <strain evidence="2">EXF-8016</strain>
    </source>
</reference>
<evidence type="ECO:0000313" key="3">
    <source>
        <dbReference type="Proteomes" id="UP000767238"/>
    </source>
</evidence>
<dbReference type="AlphaFoldDB" id="A0A9P8K779"/>
<evidence type="ECO:0000256" key="1">
    <source>
        <dbReference type="SAM" id="MobiDB-lite"/>
    </source>
</evidence>
<name>A0A9P8K779_AURME</name>
<feature type="region of interest" description="Disordered" evidence="1">
    <location>
        <begin position="28"/>
        <end position="130"/>
    </location>
</feature>
<dbReference type="OrthoDB" id="3932319at2759"/>
<comment type="caution">
    <text evidence="2">The sequence shown here is derived from an EMBL/GenBank/DDBJ whole genome shotgun (WGS) entry which is preliminary data.</text>
</comment>
<reference evidence="2" key="1">
    <citation type="journal article" date="2021" name="J Fungi (Basel)">
        <title>Virulence traits and population genomics of the black yeast Aureobasidium melanogenum.</title>
        <authorList>
            <person name="Cernosa A."/>
            <person name="Sun X."/>
            <person name="Gostincar C."/>
            <person name="Fang C."/>
            <person name="Gunde-Cimerman N."/>
            <person name="Song Z."/>
        </authorList>
    </citation>
    <scope>NUCLEOTIDE SEQUENCE</scope>
    <source>
        <strain evidence="2">EXF-8016</strain>
    </source>
</reference>
<evidence type="ECO:0000313" key="2">
    <source>
        <dbReference type="EMBL" id="KAH0224586.1"/>
    </source>
</evidence>
<organism evidence="2 3">
    <name type="scientific">Aureobasidium melanogenum</name>
    <name type="common">Aureobasidium pullulans var. melanogenum</name>
    <dbReference type="NCBI Taxonomy" id="46634"/>
    <lineage>
        <taxon>Eukaryota</taxon>
        <taxon>Fungi</taxon>
        <taxon>Dikarya</taxon>
        <taxon>Ascomycota</taxon>
        <taxon>Pezizomycotina</taxon>
        <taxon>Dothideomycetes</taxon>
        <taxon>Dothideomycetidae</taxon>
        <taxon>Dothideales</taxon>
        <taxon>Saccotheciaceae</taxon>
        <taxon>Aureobasidium</taxon>
    </lineage>
</organism>